<dbReference type="InterPro" id="IPR016190">
    <property type="entry name" value="Transl_init_fac_IF2/IF5_Zn-bd"/>
</dbReference>
<dbReference type="GO" id="GO:0003743">
    <property type="term" value="F:translation initiation factor activity"/>
    <property type="evidence" value="ECO:0007669"/>
    <property type="project" value="UniProtKB-KW"/>
</dbReference>
<feature type="region of interest" description="Disordered" evidence="7">
    <location>
        <begin position="144"/>
        <end position="189"/>
    </location>
</feature>
<dbReference type="SMART" id="SM00515">
    <property type="entry name" value="eIF5C"/>
    <property type="match status" value="1"/>
</dbReference>
<dbReference type="PROSITE" id="PS51363">
    <property type="entry name" value="W2"/>
    <property type="match status" value="1"/>
</dbReference>
<dbReference type="Pfam" id="PF01873">
    <property type="entry name" value="eIF-5_eIF-2B"/>
    <property type="match status" value="1"/>
</dbReference>
<dbReference type="InterPro" id="IPR016189">
    <property type="entry name" value="Transl_init_fac_IF2/IF5_N"/>
</dbReference>
<dbReference type="InterPro" id="IPR045196">
    <property type="entry name" value="IF2/IF5"/>
</dbReference>
<feature type="compositionally biased region" description="Acidic residues" evidence="7">
    <location>
        <begin position="438"/>
        <end position="451"/>
    </location>
</feature>
<dbReference type="InterPro" id="IPR002735">
    <property type="entry name" value="Transl_init_fac_IF2/IF5_dom"/>
</dbReference>
<dbReference type="GO" id="GO:0071074">
    <property type="term" value="F:eukaryotic initiation factor eIF2 binding"/>
    <property type="evidence" value="ECO:0007669"/>
    <property type="project" value="TreeGrafter"/>
</dbReference>
<dbReference type="GO" id="GO:0005525">
    <property type="term" value="F:GTP binding"/>
    <property type="evidence" value="ECO:0007669"/>
    <property type="project" value="UniProtKB-KW"/>
</dbReference>
<dbReference type="CDD" id="cd11561">
    <property type="entry name" value="W2_eIF5"/>
    <property type="match status" value="1"/>
</dbReference>
<dbReference type="KEGG" id="aalb:109405394"/>
<dbReference type="OrthoDB" id="10250831at2759"/>
<feature type="compositionally biased region" description="Low complexity" evidence="7">
    <location>
        <begin position="177"/>
        <end position="189"/>
    </location>
</feature>
<dbReference type="Gene3D" id="3.30.30.170">
    <property type="match status" value="1"/>
</dbReference>
<name>A0A023ESH2_AEDAL</name>
<evidence type="ECO:0000256" key="2">
    <source>
        <dbReference type="ARBA" id="ARBA00018059"/>
    </source>
</evidence>
<evidence type="ECO:0000256" key="1">
    <source>
        <dbReference type="ARBA" id="ARBA00010397"/>
    </source>
</evidence>
<dbReference type="FunFam" id="3.30.30.170:FF:000002">
    <property type="entry name" value="Eukaryotic translation initiation factor 5"/>
    <property type="match status" value="1"/>
</dbReference>
<accession>A0A023ESH2</accession>
<dbReference type="SUPFAM" id="SSF100966">
    <property type="entry name" value="Translation initiation factor 2 beta, aIF2beta, N-terminal domain"/>
    <property type="match status" value="1"/>
</dbReference>
<sequence length="451" mass="50568">MGTVNVNRNVADVFYRYKMPRINAKVEGKGNGIKTVIVNMADVARAIGRPATYPTKYFGCELGAQTQFDHKNERFIVNGSHDANKLQDLLDGFIRKFVLCPECDNPETDLIVSSKKGTISQGCKACGFHGPLEVNHKVNTFIIKNPPNVNPANQGASLTEGKRKTRGKKAGENGDESTAADSTLDASSAADDTIDGQAKTMNGDDDDDVNWTVDTSEEAVRARMQDLTDGAKNMTVSDDFDKTEKERLDIFYELVKKKRDSGELENVQTHKELFTEAGLLDIQAKSTLVLAELLFTANIVQEVRKHRNLLLRFTHEDSKAQKYLIGGLEQIIALHADKLMDKVPGVFKLFYDTDILEEKAILEWSQKVSKKYVSKEVATQIHEKALPFVKWLQEAEEEESSDDDDDSDVEIEYDDRAKTDSLRKEPVKQEVKKTKPIEEEEDGDDLNIDEI</sequence>
<comment type="similarity">
    <text evidence="1">Belongs to the eIF-2-beta/eIF-5 family.</text>
</comment>
<evidence type="ECO:0000259" key="8">
    <source>
        <dbReference type="PROSITE" id="PS51363"/>
    </source>
</evidence>
<evidence type="ECO:0000256" key="5">
    <source>
        <dbReference type="ARBA" id="ARBA00022917"/>
    </source>
</evidence>
<dbReference type="GO" id="GO:0005829">
    <property type="term" value="C:cytosol"/>
    <property type="evidence" value="ECO:0007669"/>
    <property type="project" value="TreeGrafter"/>
</dbReference>
<feature type="compositionally biased region" description="Basic and acidic residues" evidence="7">
    <location>
        <begin position="414"/>
        <end position="437"/>
    </location>
</feature>
<reference evidence="9" key="1">
    <citation type="journal article" date="2014" name="PLoS Negl. Trop. Dis.">
        <title>Identification and characterization of seminal fluid proteins in the Asian tiger mosquito, Aedes albopictus.</title>
        <authorList>
            <person name="Boes K.E."/>
            <person name="Ribeiro J.M."/>
            <person name="Wong A."/>
            <person name="Harrington L.C."/>
            <person name="Wolfner M.F."/>
            <person name="Sirot L.K."/>
        </authorList>
    </citation>
    <scope>NUCLEOTIDE SEQUENCE</scope>
    <source>
        <tissue evidence="9">Reproductive organs</tissue>
    </source>
</reference>
<dbReference type="Pfam" id="PF02020">
    <property type="entry name" value="W2"/>
    <property type="match status" value="1"/>
</dbReference>
<evidence type="ECO:0000256" key="3">
    <source>
        <dbReference type="ARBA" id="ARBA00022540"/>
    </source>
</evidence>
<dbReference type="InterPro" id="IPR003307">
    <property type="entry name" value="W2_domain"/>
</dbReference>
<dbReference type="FunFam" id="2.20.25.350:FF:000001">
    <property type="entry name" value="Eukaryotic translation initiation factor 5"/>
    <property type="match status" value="1"/>
</dbReference>
<dbReference type="VEuPathDB" id="VectorBase:AALF003666"/>
<evidence type="ECO:0000313" key="9">
    <source>
        <dbReference type="EMBL" id="JAC12197.1"/>
    </source>
</evidence>
<keyword evidence="5" id="KW-0648">Protein biosynthesis</keyword>
<dbReference type="PANTHER" id="PTHR23001">
    <property type="entry name" value="EUKARYOTIC TRANSLATION INITIATION FACTOR"/>
    <property type="match status" value="1"/>
</dbReference>
<dbReference type="SUPFAM" id="SSF75689">
    <property type="entry name" value="Zinc-binding domain of translation initiation factor 2 beta"/>
    <property type="match status" value="1"/>
</dbReference>
<evidence type="ECO:0000256" key="6">
    <source>
        <dbReference type="ARBA" id="ARBA00023134"/>
    </source>
</evidence>
<evidence type="ECO:0000256" key="4">
    <source>
        <dbReference type="ARBA" id="ARBA00022741"/>
    </source>
</evidence>
<dbReference type="InterPro" id="IPR016024">
    <property type="entry name" value="ARM-type_fold"/>
</dbReference>
<keyword evidence="3 9" id="KW-0396">Initiation factor</keyword>
<dbReference type="OMA" id="YRYKMEK"/>
<dbReference type="EMBL" id="GAPW01001401">
    <property type="protein sequence ID" value="JAC12197.1"/>
    <property type="molecule type" value="mRNA"/>
</dbReference>
<keyword evidence="6" id="KW-0342">GTP-binding</keyword>
<organism evidence="9">
    <name type="scientific">Aedes albopictus</name>
    <name type="common">Asian tiger mosquito</name>
    <name type="synonym">Stegomyia albopicta</name>
    <dbReference type="NCBI Taxonomy" id="7160"/>
    <lineage>
        <taxon>Eukaryota</taxon>
        <taxon>Metazoa</taxon>
        <taxon>Ecdysozoa</taxon>
        <taxon>Arthropoda</taxon>
        <taxon>Hexapoda</taxon>
        <taxon>Insecta</taxon>
        <taxon>Pterygota</taxon>
        <taxon>Neoptera</taxon>
        <taxon>Endopterygota</taxon>
        <taxon>Diptera</taxon>
        <taxon>Nematocera</taxon>
        <taxon>Culicoidea</taxon>
        <taxon>Culicidae</taxon>
        <taxon>Culicinae</taxon>
        <taxon>Aedini</taxon>
        <taxon>Aedes</taxon>
        <taxon>Stegomyia</taxon>
    </lineage>
</organism>
<evidence type="ECO:0000256" key="7">
    <source>
        <dbReference type="SAM" id="MobiDB-lite"/>
    </source>
</evidence>
<dbReference type="GO" id="GO:0005092">
    <property type="term" value="F:GDP-dissociation inhibitor activity"/>
    <property type="evidence" value="ECO:0007669"/>
    <property type="project" value="TreeGrafter"/>
</dbReference>
<dbReference type="VEuPathDB" id="VectorBase:AALFPA_042498"/>
<dbReference type="Gene3D" id="2.20.25.350">
    <property type="match status" value="1"/>
</dbReference>
<dbReference type="AlphaFoldDB" id="A0A023ESH2"/>
<keyword evidence="4" id="KW-0547">Nucleotide-binding</keyword>
<dbReference type="VEuPathDB" id="VectorBase:AALC636_006762"/>
<feature type="region of interest" description="Disordered" evidence="7">
    <location>
        <begin position="396"/>
        <end position="451"/>
    </location>
</feature>
<proteinExistence type="evidence at transcript level"/>
<protein>
    <recommendedName>
        <fullName evidence="2">Eukaryotic translation initiation factor 5</fullName>
    </recommendedName>
</protein>
<dbReference type="Gene3D" id="1.25.40.180">
    <property type="match status" value="1"/>
</dbReference>
<dbReference type="PANTHER" id="PTHR23001:SF7">
    <property type="entry name" value="EUKARYOTIC TRANSLATION INITIATION FACTOR 5"/>
    <property type="match status" value="1"/>
</dbReference>
<dbReference type="SUPFAM" id="SSF48371">
    <property type="entry name" value="ARM repeat"/>
    <property type="match status" value="1"/>
</dbReference>
<dbReference type="VEuPathDB" id="VectorBase:AALFPA_071098"/>
<dbReference type="KEGG" id="aalb:109399541"/>
<dbReference type="SMART" id="SM00653">
    <property type="entry name" value="eIF2B_5"/>
    <property type="match status" value="1"/>
</dbReference>
<feature type="domain" description="W2" evidence="8">
    <location>
        <begin position="241"/>
        <end position="402"/>
    </location>
</feature>
<feature type="compositionally biased region" description="Acidic residues" evidence="7">
    <location>
        <begin position="396"/>
        <end position="413"/>
    </location>
</feature>
<dbReference type="VEuPathDB" id="VectorBase:AALC636_010396"/>
<dbReference type="GO" id="GO:0001732">
    <property type="term" value="P:formation of cytoplasmic translation initiation complex"/>
    <property type="evidence" value="ECO:0007669"/>
    <property type="project" value="TreeGrafter"/>
</dbReference>